<name>A0ACB8AX66_9AGAM</name>
<comment type="caution">
    <text evidence="1">The sequence shown here is derived from an EMBL/GenBank/DDBJ whole genome shotgun (WGS) entry which is preliminary data.</text>
</comment>
<accession>A0ACB8AX66</accession>
<evidence type="ECO:0000313" key="2">
    <source>
        <dbReference type="Proteomes" id="UP000790709"/>
    </source>
</evidence>
<dbReference type="Proteomes" id="UP000790709">
    <property type="component" value="Unassembled WGS sequence"/>
</dbReference>
<sequence length="253" mass="28118">MINSPSQSFSAHFVTRWAIIVIAMCTVLDLVLVLCVGIQYARSTIWSKPDEPLQIRSSYVNLDVLYANTNISASRHGPIMSHARAFAQVSSAEPDRVYPSYSGREIRKEGILPLYERRLLVTPEISTIASFRVLDFGMESCSFAVAVPPKNQTTDFISGPQGNGTVTLDVWSLQVEGALDLRDLSWKTRPRSRSFLGPLTVSYGAIRQMPKFPCRSQSYQTVEISCSTPECNVDVLGVGAEVSSLYMYQYQTV</sequence>
<organism evidence="1 2">
    <name type="scientific">Leucogyrophana mollusca</name>
    <dbReference type="NCBI Taxonomy" id="85980"/>
    <lineage>
        <taxon>Eukaryota</taxon>
        <taxon>Fungi</taxon>
        <taxon>Dikarya</taxon>
        <taxon>Basidiomycota</taxon>
        <taxon>Agaricomycotina</taxon>
        <taxon>Agaricomycetes</taxon>
        <taxon>Agaricomycetidae</taxon>
        <taxon>Boletales</taxon>
        <taxon>Boletales incertae sedis</taxon>
        <taxon>Leucogyrophana</taxon>
    </lineage>
</organism>
<reference evidence="1" key="1">
    <citation type="journal article" date="2021" name="New Phytol.">
        <title>Evolutionary innovations through gain and loss of genes in the ectomycorrhizal Boletales.</title>
        <authorList>
            <person name="Wu G."/>
            <person name="Miyauchi S."/>
            <person name="Morin E."/>
            <person name="Kuo A."/>
            <person name="Drula E."/>
            <person name="Varga T."/>
            <person name="Kohler A."/>
            <person name="Feng B."/>
            <person name="Cao Y."/>
            <person name="Lipzen A."/>
            <person name="Daum C."/>
            <person name="Hundley H."/>
            <person name="Pangilinan J."/>
            <person name="Johnson J."/>
            <person name="Barry K."/>
            <person name="LaButti K."/>
            <person name="Ng V."/>
            <person name="Ahrendt S."/>
            <person name="Min B."/>
            <person name="Choi I.G."/>
            <person name="Park H."/>
            <person name="Plett J.M."/>
            <person name="Magnuson J."/>
            <person name="Spatafora J.W."/>
            <person name="Nagy L.G."/>
            <person name="Henrissat B."/>
            <person name="Grigoriev I.V."/>
            <person name="Yang Z.L."/>
            <person name="Xu J."/>
            <person name="Martin F.M."/>
        </authorList>
    </citation>
    <scope>NUCLEOTIDE SEQUENCE</scope>
    <source>
        <strain evidence="1">KUC20120723A-06</strain>
    </source>
</reference>
<gene>
    <name evidence="1" type="ORF">BV22DRAFT_1025126</name>
</gene>
<evidence type="ECO:0000313" key="1">
    <source>
        <dbReference type="EMBL" id="KAH7918120.1"/>
    </source>
</evidence>
<proteinExistence type="predicted"/>
<keyword evidence="2" id="KW-1185">Reference proteome</keyword>
<dbReference type="EMBL" id="MU266850">
    <property type="protein sequence ID" value="KAH7918120.1"/>
    <property type="molecule type" value="Genomic_DNA"/>
</dbReference>
<protein>
    <submittedName>
        <fullName evidence="1">Uncharacterized protein</fullName>
    </submittedName>
</protein>